<dbReference type="PATRIC" id="fig|1618355.3.peg.977"/>
<protein>
    <recommendedName>
        <fullName evidence="6">DUF86 domain-containing protein</fullName>
    </recommendedName>
</protein>
<organism evidence="4 5">
    <name type="scientific">Candidatus Amesbacteria bacterium GW2011_GWA1_48_9</name>
    <dbReference type="NCBI Taxonomy" id="1618355"/>
    <lineage>
        <taxon>Bacteria</taxon>
        <taxon>Candidatus Amesiibacteriota</taxon>
    </lineage>
</organism>
<evidence type="ECO:0000256" key="1">
    <source>
        <dbReference type="ARBA" id="ARBA00022649"/>
    </source>
</evidence>
<evidence type="ECO:0000256" key="3">
    <source>
        <dbReference type="ARBA" id="ARBA00022801"/>
    </source>
</evidence>
<evidence type="ECO:0000256" key="2">
    <source>
        <dbReference type="ARBA" id="ARBA00022722"/>
    </source>
</evidence>
<sequence length="62" mass="7252">WDDAIGMRDKLIHDYMGVDLEKVWETATLDIPRLKDWVGQIIEANNQIDITSTMRYRDSKNG</sequence>
<evidence type="ECO:0000313" key="5">
    <source>
        <dbReference type="Proteomes" id="UP000034637"/>
    </source>
</evidence>
<dbReference type="Pfam" id="PF01934">
    <property type="entry name" value="HepT-like"/>
    <property type="match status" value="1"/>
</dbReference>
<dbReference type="Proteomes" id="UP000034637">
    <property type="component" value="Unassembled WGS sequence"/>
</dbReference>
<dbReference type="EMBL" id="LCPP01000038">
    <property type="protein sequence ID" value="KKU99051.1"/>
    <property type="molecule type" value="Genomic_DNA"/>
</dbReference>
<keyword evidence="2" id="KW-0540">Nuclease</keyword>
<dbReference type="GO" id="GO:0110001">
    <property type="term" value="C:toxin-antitoxin complex"/>
    <property type="evidence" value="ECO:0007669"/>
    <property type="project" value="InterPro"/>
</dbReference>
<accession>A0A0G1UYA5</accession>
<dbReference type="GO" id="GO:0016787">
    <property type="term" value="F:hydrolase activity"/>
    <property type="evidence" value="ECO:0007669"/>
    <property type="project" value="UniProtKB-KW"/>
</dbReference>
<keyword evidence="1" id="KW-1277">Toxin-antitoxin system</keyword>
<name>A0A0G1UYA5_9BACT</name>
<keyword evidence="3" id="KW-0378">Hydrolase</keyword>
<proteinExistence type="predicted"/>
<evidence type="ECO:0000313" key="4">
    <source>
        <dbReference type="EMBL" id="KKU99051.1"/>
    </source>
</evidence>
<dbReference type="InterPro" id="IPR008201">
    <property type="entry name" value="HepT-like"/>
</dbReference>
<reference evidence="4 5" key="1">
    <citation type="journal article" date="2015" name="Nature">
        <title>rRNA introns, odd ribosomes, and small enigmatic genomes across a large radiation of phyla.</title>
        <authorList>
            <person name="Brown C.T."/>
            <person name="Hug L.A."/>
            <person name="Thomas B.C."/>
            <person name="Sharon I."/>
            <person name="Castelle C.J."/>
            <person name="Singh A."/>
            <person name="Wilkins M.J."/>
            <person name="Williams K.H."/>
            <person name="Banfield J.F."/>
        </authorList>
    </citation>
    <scope>NUCLEOTIDE SEQUENCE [LARGE SCALE GENOMIC DNA]</scope>
</reference>
<dbReference type="GO" id="GO:0004540">
    <property type="term" value="F:RNA nuclease activity"/>
    <property type="evidence" value="ECO:0007669"/>
    <property type="project" value="InterPro"/>
</dbReference>
<evidence type="ECO:0008006" key="6">
    <source>
        <dbReference type="Google" id="ProtNLM"/>
    </source>
</evidence>
<dbReference type="AlphaFoldDB" id="A0A0G1UYA5"/>
<feature type="non-terminal residue" evidence="4">
    <location>
        <position position="1"/>
    </location>
</feature>
<comment type="caution">
    <text evidence="4">The sequence shown here is derived from an EMBL/GenBank/DDBJ whole genome shotgun (WGS) entry which is preliminary data.</text>
</comment>
<gene>
    <name evidence="4" type="ORF">UY33_C0038G0010</name>
</gene>